<reference evidence="1 2" key="1">
    <citation type="submission" date="2023-07" db="EMBL/GenBank/DDBJ databases">
        <title>Sequencing the genomes of 1000 actinobacteria strains.</title>
        <authorList>
            <person name="Klenk H.-P."/>
        </authorList>
    </citation>
    <scope>NUCLEOTIDE SEQUENCE [LARGE SCALE GENOMIC DNA]</scope>
    <source>
        <strain evidence="1 2">DSM 44710</strain>
    </source>
</reference>
<evidence type="ECO:0000313" key="1">
    <source>
        <dbReference type="EMBL" id="MDP9797905.1"/>
    </source>
</evidence>
<protein>
    <recommendedName>
        <fullName evidence="3">DUF4034 domain-containing protein</fullName>
    </recommendedName>
</protein>
<sequence length="324" mass="35513">MHPPLPAPDFDAATAYPEIGVLRAALAAGDWPAVRRLWDRLDWAGRSHLAVAVGAIARPAETAHLINVLRAALAADPGDPAAGPMLGSHLISAGWRVRGASRARYVSERQFREFHEHLRRAEAVLIEATARDPENVAAWQMRVTSARGLELGAEEAQRRYDRLARTDPHHLNAQTSLLQMLCPKWSRGPWDRVHTFARERMLAAPEGAHNAVLVVDGHLEHWLDLPGGEDGEYLMSQPVRDEIYAAAYRSVWHPAFRRTFGWVYVLNMFAGVFTMVGDHRAAAGLFAALGPLATESPWDYLGGNPGETFVTRRAAAIAGAGVPA</sequence>
<comment type="caution">
    <text evidence="1">The sequence shown here is derived from an EMBL/GenBank/DDBJ whole genome shotgun (WGS) entry which is preliminary data.</text>
</comment>
<evidence type="ECO:0008006" key="3">
    <source>
        <dbReference type="Google" id="ProtNLM"/>
    </source>
</evidence>
<name>A0ABT9N2J7_9ACTN</name>
<evidence type="ECO:0000313" key="2">
    <source>
        <dbReference type="Proteomes" id="UP001240984"/>
    </source>
</evidence>
<proteinExistence type="predicted"/>
<organism evidence="1 2">
    <name type="scientific">Catenuloplanes nepalensis</name>
    <dbReference type="NCBI Taxonomy" id="587533"/>
    <lineage>
        <taxon>Bacteria</taxon>
        <taxon>Bacillati</taxon>
        <taxon>Actinomycetota</taxon>
        <taxon>Actinomycetes</taxon>
        <taxon>Micromonosporales</taxon>
        <taxon>Micromonosporaceae</taxon>
        <taxon>Catenuloplanes</taxon>
    </lineage>
</organism>
<accession>A0ABT9N2J7</accession>
<dbReference type="EMBL" id="JAUSRA010000001">
    <property type="protein sequence ID" value="MDP9797905.1"/>
    <property type="molecule type" value="Genomic_DNA"/>
</dbReference>
<gene>
    <name evidence="1" type="ORF">J2S43_006417</name>
</gene>
<dbReference type="Proteomes" id="UP001240984">
    <property type="component" value="Unassembled WGS sequence"/>
</dbReference>
<keyword evidence="2" id="KW-1185">Reference proteome</keyword>
<dbReference type="RefSeq" id="WP_306835316.1">
    <property type="nucleotide sequence ID" value="NZ_JAUSRA010000001.1"/>
</dbReference>